<dbReference type="GO" id="GO:0005634">
    <property type="term" value="C:nucleus"/>
    <property type="evidence" value="ECO:0007669"/>
    <property type="project" value="UniProtKB-SubCell"/>
</dbReference>
<dbReference type="Pfam" id="PF00751">
    <property type="entry name" value="DM"/>
    <property type="match status" value="1"/>
</dbReference>
<dbReference type="AlphaFoldDB" id="A0A0N4W5D4"/>
<keyword evidence="1 5" id="KW-0479">Metal-binding</keyword>
<evidence type="ECO:0000313" key="8">
    <source>
        <dbReference type="Proteomes" id="UP000268014"/>
    </source>
</evidence>
<dbReference type="OrthoDB" id="5849055at2759"/>
<keyword evidence="8" id="KW-1185">Reference proteome</keyword>
<dbReference type="WBParaSite" id="HPLM_0000516101-mRNA-1">
    <property type="protein sequence ID" value="HPLM_0000516101-mRNA-1"/>
    <property type="gene ID" value="HPLM_0000516101"/>
</dbReference>
<keyword evidence="4 5" id="KW-0539">Nucleus</keyword>
<evidence type="ECO:0000256" key="5">
    <source>
        <dbReference type="PROSITE-ProRule" id="PRU00070"/>
    </source>
</evidence>
<dbReference type="EMBL" id="UZAF01016295">
    <property type="protein sequence ID" value="VDO25051.1"/>
    <property type="molecule type" value="Genomic_DNA"/>
</dbReference>
<protein>
    <submittedName>
        <fullName evidence="9">DM domain-containing protein</fullName>
    </submittedName>
</protein>
<keyword evidence="2 5" id="KW-0862">Zinc</keyword>
<dbReference type="InterPro" id="IPR001275">
    <property type="entry name" value="DM_DNA-bd"/>
</dbReference>
<reference evidence="7 8" key="2">
    <citation type="submission" date="2018-11" db="EMBL/GenBank/DDBJ databases">
        <authorList>
            <consortium name="Pathogen Informatics"/>
        </authorList>
    </citation>
    <scope>NUCLEOTIDE SEQUENCE [LARGE SCALE GENOMIC DNA]</scope>
    <source>
        <strain evidence="7 8">MHpl1</strain>
    </source>
</reference>
<dbReference type="SUPFAM" id="SSF82927">
    <property type="entry name" value="Cysteine-rich DNA binding domain, (DM domain)"/>
    <property type="match status" value="1"/>
</dbReference>
<dbReference type="GO" id="GO:0043565">
    <property type="term" value="F:sequence-specific DNA binding"/>
    <property type="evidence" value="ECO:0007669"/>
    <property type="project" value="InterPro"/>
</dbReference>
<dbReference type="PROSITE" id="PS50809">
    <property type="entry name" value="DM_2"/>
    <property type="match status" value="1"/>
</dbReference>
<evidence type="ECO:0000256" key="2">
    <source>
        <dbReference type="ARBA" id="ARBA00022833"/>
    </source>
</evidence>
<sequence length="288" mass="32421">MALCDITTTPQPFASVDSSHFRQFFPQIRIESHGLLQKSGTVRKTPHLGQLDFMAENDNKKIYFCQRCLNHGSRLPRKNHKCECPYADCKCKLCFLVEKRRQLNSQLHDLEVIELETMKRSEDDDQQPPSNSDVDRMVRVKGALATLESPTGFNDPNIIQNLKRVSNPAVVLPLDRVIDKLPLAAQNSVREIAKRSNVEDDETSLLTVRTEAPSDDFDGYGNVRPSGHHNTSVWRCFDAALSERVVILPKFPSNVQQKAQQGPAVTPGIAPRNHLSVIYPPNIRGVMN</sequence>
<proteinExistence type="predicted"/>
<dbReference type="STRING" id="6290.A0A0N4W5D4"/>
<dbReference type="Proteomes" id="UP000268014">
    <property type="component" value="Unassembled WGS sequence"/>
</dbReference>
<evidence type="ECO:0000256" key="3">
    <source>
        <dbReference type="ARBA" id="ARBA00023125"/>
    </source>
</evidence>
<name>A0A0N4W5D4_HAEPC</name>
<dbReference type="GO" id="GO:0046872">
    <property type="term" value="F:metal ion binding"/>
    <property type="evidence" value="ECO:0007669"/>
    <property type="project" value="UniProtKB-KW"/>
</dbReference>
<evidence type="ECO:0000256" key="4">
    <source>
        <dbReference type="ARBA" id="ARBA00023242"/>
    </source>
</evidence>
<dbReference type="GO" id="GO:0006355">
    <property type="term" value="P:regulation of DNA-templated transcription"/>
    <property type="evidence" value="ECO:0007669"/>
    <property type="project" value="InterPro"/>
</dbReference>
<dbReference type="Gene3D" id="4.10.1040.10">
    <property type="entry name" value="DM DNA-binding domain"/>
    <property type="match status" value="1"/>
</dbReference>
<keyword evidence="3 5" id="KW-0238">DNA-binding</keyword>
<reference evidence="9" key="1">
    <citation type="submission" date="2017-02" db="UniProtKB">
        <authorList>
            <consortium name="WormBaseParasite"/>
        </authorList>
    </citation>
    <scope>IDENTIFICATION</scope>
</reference>
<organism evidence="9">
    <name type="scientific">Haemonchus placei</name>
    <name type="common">Barber's pole worm</name>
    <dbReference type="NCBI Taxonomy" id="6290"/>
    <lineage>
        <taxon>Eukaryota</taxon>
        <taxon>Metazoa</taxon>
        <taxon>Ecdysozoa</taxon>
        <taxon>Nematoda</taxon>
        <taxon>Chromadorea</taxon>
        <taxon>Rhabditida</taxon>
        <taxon>Rhabditina</taxon>
        <taxon>Rhabditomorpha</taxon>
        <taxon>Strongyloidea</taxon>
        <taxon>Trichostrongylidae</taxon>
        <taxon>Haemonchus</taxon>
    </lineage>
</organism>
<accession>A0A0N4W5D4</accession>
<dbReference type="InterPro" id="IPR036407">
    <property type="entry name" value="DM_DNA-bd_sf"/>
</dbReference>
<evidence type="ECO:0000313" key="9">
    <source>
        <dbReference type="WBParaSite" id="HPLM_0000516101-mRNA-1"/>
    </source>
</evidence>
<evidence type="ECO:0000259" key="6">
    <source>
        <dbReference type="PROSITE" id="PS50809"/>
    </source>
</evidence>
<evidence type="ECO:0000313" key="7">
    <source>
        <dbReference type="EMBL" id="VDO25051.1"/>
    </source>
</evidence>
<dbReference type="PROSITE" id="PS40000">
    <property type="entry name" value="DM_1"/>
    <property type="match status" value="1"/>
</dbReference>
<feature type="DNA-binding region" description="DM" evidence="5">
    <location>
        <begin position="65"/>
        <end position="121"/>
    </location>
</feature>
<comment type="subcellular location">
    <subcellularLocation>
        <location evidence="5">Nucleus</location>
    </subcellularLocation>
</comment>
<feature type="domain" description="DM" evidence="6">
    <location>
        <begin position="65"/>
        <end position="121"/>
    </location>
</feature>
<dbReference type="SMART" id="SM00301">
    <property type="entry name" value="DM"/>
    <property type="match status" value="1"/>
</dbReference>
<gene>
    <name evidence="7" type="ORF">HPLM_LOCUS5153</name>
</gene>
<evidence type="ECO:0000256" key="1">
    <source>
        <dbReference type="ARBA" id="ARBA00022723"/>
    </source>
</evidence>